<evidence type="ECO:0000256" key="3">
    <source>
        <dbReference type="ARBA" id="ARBA00022448"/>
    </source>
</evidence>
<accession>A0A0U1KW62</accession>
<evidence type="ECO:0000256" key="1">
    <source>
        <dbReference type="ARBA" id="ARBA00008987"/>
    </source>
</evidence>
<evidence type="ECO:0000256" key="2">
    <source>
        <dbReference type="ARBA" id="ARBA00020570"/>
    </source>
</evidence>
<dbReference type="PANTHER" id="PTHR45663:SF11">
    <property type="entry name" value="GEO12009P1"/>
    <property type="match status" value="1"/>
</dbReference>
<evidence type="ECO:0000256" key="8">
    <source>
        <dbReference type="PIRSR" id="PIRSR000077-1"/>
    </source>
</evidence>
<dbReference type="InterPro" id="IPR013766">
    <property type="entry name" value="Thioredoxin_domain"/>
</dbReference>
<feature type="active site" description="Nucleophile" evidence="8">
    <location>
        <position position="29"/>
    </location>
</feature>
<evidence type="ECO:0000313" key="12">
    <source>
        <dbReference type="Proteomes" id="UP000049855"/>
    </source>
</evidence>
<evidence type="ECO:0000256" key="7">
    <source>
        <dbReference type="PIRNR" id="PIRNR000077"/>
    </source>
</evidence>
<dbReference type="GO" id="GO:0005737">
    <property type="term" value="C:cytoplasm"/>
    <property type="evidence" value="ECO:0007669"/>
    <property type="project" value="TreeGrafter"/>
</dbReference>
<dbReference type="InterPro" id="IPR036249">
    <property type="entry name" value="Thioredoxin-like_sf"/>
</dbReference>
<proteinExistence type="inferred from homology"/>
<dbReference type="Pfam" id="PF00085">
    <property type="entry name" value="Thioredoxin"/>
    <property type="match status" value="1"/>
</dbReference>
<evidence type="ECO:0000313" key="11">
    <source>
        <dbReference type="EMBL" id="CQR71153.1"/>
    </source>
</evidence>
<dbReference type="SUPFAM" id="SSF52833">
    <property type="entry name" value="Thioredoxin-like"/>
    <property type="match status" value="1"/>
</dbReference>
<protein>
    <recommendedName>
        <fullName evidence="2 7">Thioredoxin</fullName>
    </recommendedName>
</protein>
<keyword evidence="5 9" id="KW-1015">Disulfide bond</keyword>
<sequence>MLVVDKETFETEVLKAEGTVLVDYFGDGCEPCKALLPHIEALEKTYGDKIKFTKLNTTAARRLAIGQKILGLPVIAIYKDGAKVEELVKEAATPENVEQMIKKYI</sequence>
<dbReference type="Gene3D" id="3.40.30.10">
    <property type="entry name" value="Glutaredoxin"/>
    <property type="match status" value="1"/>
</dbReference>
<keyword evidence="6 9" id="KW-0676">Redox-active center</keyword>
<evidence type="ECO:0000256" key="5">
    <source>
        <dbReference type="ARBA" id="ARBA00023157"/>
    </source>
</evidence>
<evidence type="ECO:0000256" key="9">
    <source>
        <dbReference type="PIRSR" id="PIRSR000077-4"/>
    </source>
</evidence>
<feature type="site" description="Contributes to redox potential value" evidence="8">
    <location>
        <position position="31"/>
    </location>
</feature>
<evidence type="ECO:0000256" key="4">
    <source>
        <dbReference type="ARBA" id="ARBA00022982"/>
    </source>
</evidence>
<dbReference type="AlphaFoldDB" id="A0A0U1KW62"/>
<gene>
    <name evidence="11" type="ORF">SpAn4DRAFT_2131</name>
</gene>
<dbReference type="EMBL" id="CTRP01000003">
    <property type="protein sequence ID" value="CQR71153.1"/>
    <property type="molecule type" value="Genomic_DNA"/>
</dbReference>
<feature type="domain" description="Thioredoxin" evidence="10">
    <location>
        <begin position="1"/>
        <end position="105"/>
    </location>
</feature>
<comment type="similarity">
    <text evidence="1 7">Belongs to the thioredoxin family.</text>
</comment>
<feature type="site" description="Contributes to redox potential value" evidence="8">
    <location>
        <position position="30"/>
    </location>
</feature>
<feature type="disulfide bond" description="Redox-active" evidence="9">
    <location>
        <begin position="29"/>
        <end position="32"/>
    </location>
</feature>
<evidence type="ECO:0000259" key="10">
    <source>
        <dbReference type="PROSITE" id="PS51352"/>
    </source>
</evidence>
<dbReference type="NCBIfam" id="NF047697">
    <property type="entry name" value="ThioredTrxAClost"/>
    <property type="match status" value="1"/>
</dbReference>
<dbReference type="InterPro" id="IPR017937">
    <property type="entry name" value="Thioredoxin_CS"/>
</dbReference>
<dbReference type="PROSITE" id="PS00194">
    <property type="entry name" value="THIOREDOXIN_1"/>
    <property type="match status" value="1"/>
</dbReference>
<dbReference type="PANTHER" id="PTHR45663">
    <property type="entry name" value="GEO12009P1"/>
    <property type="match status" value="1"/>
</dbReference>
<keyword evidence="12" id="KW-1185">Reference proteome</keyword>
<dbReference type="GO" id="GO:0015035">
    <property type="term" value="F:protein-disulfide reductase activity"/>
    <property type="evidence" value="ECO:0007669"/>
    <property type="project" value="InterPro"/>
</dbReference>
<name>A0A0U1KW62_9FIRM</name>
<evidence type="ECO:0000256" key="6">
    <source>
        <dbReference type="ARBA" id="ARBA00023284"/>
    </source>
</evidence>
<keyword evidence="4" id="KW-0249">Electron transport</keyword>
<dbReference type="PIRSF" id="PIRSF000077">
    <property type="entry name" value="Thioredoxin"/>
    <property type="match status" value="1"/>
</dbReference>
<reference evidence="12" key="1">
    <citation type="submission" date="2015-03" db="EMBL/GenBank/DDBJ databases">
        <authorList>
            <person name="Nijsse Bart"/>
        </authorList>
    </citation>
    <scope>NUCLEOTIDE SEQUENCE [LARGE SCALE GENOMIC DNA]</scope>
</reference>
<organism evidence="11 12">
    <name type="scientific">Sporomusa ovata</name>
    <dbReference type="NCBI Taxonomy" id="2378"/>
    <lineage>
        <taxon>Bacteria</taxon>
        <taxon>Bacillati</taxon>
        <taxon>Bacillota</taxon>
        <taxon>Negativicutes</taxon>
        <taxon>Selenomonadales</taxon>
        <taxon>Sporomusaceae</taxon>
        <taxon>Sporomusa</taxon>
    </lineage>
</organism>
<dbReference type="InterPro" id="IPR005746">
    <property type="entry name" value="Thioredoxin"/>
</dbReference>
<dbReference type="RefSeq" id="WP_021169860.1">
    <property type="nucleotide sequence ID" value="NZ_CTRP01000003.1"/>
</dbReference>
<dbReference type="CDD" id="cd02947">
    <property type="entry name" value="TRX_family"/>
    <property type="match status" value="1"/>
</dbReference>
<feature type="active site" description="Nucleophile" evidence="8">
    <location>
        <position position="32"/>
    </location>
</feature>
<dbReference type="Proteomes" id="UP000049855">
    <property type="component" value="Unassembled WGS sequence"/>
</dbReference>
<dbReference type="PROSITE" id="PS51352">
    <property type="entry name" value="THIOREDOXIN_2"/>
    <property type="match status" value="1"/>
</dbReference>
<feature type="site" description="Deprotonates C-terminal active site Cys" evidence="8">
    <location>
        <position position="23"/>
    </location>
</feature>
<keyword evidence="3" id="KW-0813">Transport</keyword>